<dbReference type="InterPro" id="IPR037069">
    <property type="entry name" value="AcylCoA_DH/ox_N_sf"/>
</dbReference>
<gene>
    <name evidence="11" type="primary">LOC100375888</name>
</gene>
<dbReference type="Gene3D" id="3.40.50.1000">
    <property type="entry name" value="HAD superfamily/HAD-like"/>
    <property type="match status" value="1"/>
</dbReference>
<dbReference type="InterPro" id="IPR009100">
    <property type="entry name" value="AcylCoA_DH/oxidase_NM_dom_sf"/>
</dbReference>
<reference evidence="11" key="1">
    <citation type="submission" date="2025-08" db="UniProtKB">
        <authorList>
            <consortium name="RefSeq"/>
        </authorList>
    </citation>
    <scope>IDENTIFICATION</scope>
    <source>
        <tissue evidence="11">Testes</tissue>
    </source>
</reference>
<dbReference type="PANTHER" id="PTHR47829">
    <property type="entry name" value="HYDROLASE, PUTATIVE (AFU_ORTHOLOGUE AFUA_1G12880)-RELATED"/>
    <property type="match status" value="1"/>
</dbReference>
<evidence type="ECO:0000256" key="5">
    <source>
        <dbReference type="ARBA" id="ARBA00022990"/>
    </source>
</evidence>
<evidence type="ECO:0000256" key="1">
    <source>
        <dbReference type="ARBA" id="ARBA00001974"/>
    </source>
</evidence>
<dbReference type="SUPFAM" id="SSF56112">
    <property type="entry name" value="Protein kinase-like (PK-like)"/>
    <property type="match status" value="1"/>
</dbReference>
<accession>A0ABM0GXP9</accession>
<dbReference type="Pfam" id="PF02771">
    <property type="entry name" value="Acyl-CoA_dh_N"/>
    <property type="match status" value="1"/>
</dbReference>
<dbReference type="InterPro" id="IPR002575">
    <property type="entry name" value="Aminoglycoside_PTrfase"/>
</dbReference>
<dbReference type="InterPro" id="IPR023214">
    <property type="entry name" value="HAD_sf"/>
</dbReference>
<evidence type="ECO:0000256" key="4">
    <source>
        <dbReference type="ARBA" id="ARBA00022827"/>
    </source>
</evidence>
<name>A0ABM0GXP9_SACKO</name>
<dbReference type="InterPro" id="IPR052898">
    <property type="entry name" value="ACAD10-like"/>
</dbReference>
<dbReference type="SFLD" id="SFLDS00003">
    <property type="entry name" value="Haloacid_Dehalogenase"/>
    <property type="match status" value="1"/>
</dbReference>
<dbReference type="Pfam" id="PF00702">
    <property type="entry name" value="Hydrolase"/>
    <property type="match status" value="1"/>
</dbReference>
<dbReference type="InterPro" id="IPR011009">
    <property type="entry name" value="Kinase-like_dom_sf"/>
</dbReference>
<dbReference type="SUPFAM" id="SSF47203">
    <property type="entry name" value="Acyl-CoA dehydrogenase C-terminal domain-like"/>
    <property type="match status" value="1"/>
</dbReference>
<dbReference type="Gene3D" id="1.10.540.10">
    <property type="entry name" value="Acyl-CoA dehydrogenase/oxidase, N-terminal domain"/>
    <property type="match status" value="1"/>
</dbReference>
<dbReference type="Gene3D" id="1.20.140.10">
    <property type="entry name" value="Butyryl-CoA Dehydrogenase, subunit A, domain 3"/>
    <property type="match status" value="1"/>
</dbReference>
<dbReference type="CDD" id="cd05154">
    <property type="entry name" value="ACAD10_11_N-like"/>
    <property type="match status" value="1"/>
</dbReference>
<dbReference type="Gene3D" id="1.10.150.240">
    <property type="entry name" value="Putative phosphatase, domain 2"/>
    <property type="match status" value="1"/>
</dbReference>
<dbReference type="InterPro" id="IPR006091">
    <property type="entry name" value="Acyl-CoA_Oxase/DH_mid-dom"/>
</dbReference>
<keyword evidence="4" id="KW-0274">FAD</keyword>
<evidence type="ECO:0000259" key="7">
    <source>
        <dbReference type="Pfam" id="PF01636"/>
    </source>
</evidence>
<evidence type="ECO:0000259" key="8">
    <source>
        <dbReference type="Pfam" id="PF02770"/>
    </source>
</evidence>
<dbReference type="Pfam" id="PF02770">
    <property type="entry name" value="Acyl-CoA_dh_M"/>
    <property type="match status" value="1"/>
</dbReference>
<dbReference type="InterPro" id="IPR009075">
    <property type="entry name" value="AcylCo_DH/oxidase_C"/>
</dbReference>
<dbReference type="GeneID" id="100375888"/>
<keyword evidence="3" id="KW-0285">Flavoprotein</keyword>
<dbReference type="Pfam" id="PF01636">
    <property type="entry name" value="APH"/>
    <property type="match status" value="1"/>
</dbReference>
<dbReference type="InterPro" id="IPR006439">
    <property type="entry name" value="HAD-SF_hydro_IA"/>
</dbReference>
<evidence type="ECO:0000313" key="11">
    <source>
        <dbReference type="RefSeq" id="XP_002739682.1"/>
    </source>
</evidence>
<feature type="domain" description="Acyl-CoA dehydrogenase/oxidase C-terminal" evidence="6">
    <location>
        <begin position="911"/>
        <end position="1059"/>
    </location>
</feature>
<dbReference type="InterPro" id="IPR041726">
    <property type="entry name" value="ACAD10_11_N"/>
</dbReference>
<evidence type="ECO:0000313" key="10">
    <source>
        <dbReference type="Proteomes" id="UP000694865"/>
    </source>
</evidence>
<dbReference type="PRINTS" id="PR00413">
    <property type="entry name" value="HADHALOGNASE"/>
</dbReference>
<keyword evidence="10" id="KW-1185">Reference proteome</keyword>
<keyword evidence="5" id="KW-0007">Acetylation</keyword>
<dbReference type="PANTHER" id="PTHR47829:SF3">
    <property type="entry name" value="AMINOGLYCOSIDE PHOSPHOTRANSFERASE DOMAIN-CONTAINING PROTEIN"/>
    <property type="match status" value="1"/>
</dbReference>
<dbReference type="Gene3D" id="2.40.110.10">
    <property type="entry name" value="Butyryl-CoA Dehydrogenase, subunit A, domain 2"/>
    <property type="match status" value="1"/>
</dbReference>
<dbReference type="SFLD" id="SFLDG01129">
    <property type="entry name" value="C1.5:_HAD__Beta-PGM__Phosphata"/>
    <property type="match status" value="1"/>
</dbReference>
<dbReference type="InterPro" id="IPR011945">
    <property type="entry name" value="HAD-SF_ppase_IA/epoxid_hydro_N"/>
</dbReference>
<sequence length="1066" mass="118989">MQCLMINTVQTMPLLALKHVHIRPVVTCRLYHALQIRKNEQHHRICTNVRNKTTAVIFDMGGVVIPGPVAVFPSLEDKLGIPHGTLASVMVAGGVNGAWSRLLRGELNAQTFVQPFAEECLKKVGRPMEVDGVLTHYAKQAATPFPEVLEAIECIRAEGMKTALLTNNWCYPDGSTIRPVDTKYFDVVIESAIVKLKKPDPKIYQMCLERLGAKPEETVFLDDIGKYIKGANDVGIKTIQVKNIKDALLELSDILSIPLTGYVDGTIAVRKNMELPVDSLVNYLNKLGFSSDVPPNVREFKSGQSNPTYYVGYGGKEFVLRKKPPGKILPSAHAVEREYKVMKALGSAGVPVPTVIDLCEDSSIVGTPFYLMNYIRGRIFKELALPGMSNSERQDIFTAMCETLIKIHKADVKKIGLQDFGKHGSYILRQTSRWSKQYNSSKTRQIASMDKLIDWLPKHAPQNDKTTVTHGDFRLDNMIFHPTEPVVLAVLDWELSTLGDPLSDVAYWCIAHYLKPDNMIIKGLYGLDFKSLGIPTDKEMVEQYCQTAGIPGIENYDFYMAFSFFRIAAILQGVYKRSLQGQSSSQTGQIVGAYAEDMADTAWSFAEKYNKTLSQKQSGKIENQPGNRSYSTWTINGHHTGQRHYSTQSKDNSTTYGLLPVLESALPDHVQDLHSRVKAFINKNIYPIEKDIVKHQMSADRWSPHPLVEKLKEKAKSENLWNLFLPRETDPDVKYGAGLSNLEYAYLCESMGKSMIAPEVFNCSAPDTGNMEVLVKYGTNTQKQEWLIPLLDGKIRSCFAMTEPEVASSDASNIRSSIIQEGGEYILNGRKWWTSGAMDPRCKLCIFMGKTDTSAARHQQQSMILVPMESPGITKIRPLSVFGFDDAPAGHAEIVFENVRVPATNLLLGEGRGFEIAQGRLGPGRIHHCMRLIGYAERSLELMIKRVKDRVAFGKPLVEQGTIQADIAESRMDIEQARLLTLKAAHMMDTVGNKVAAPEIAMIKVVAPRMAQRVIDRSMQAHGGGGLNHDFPLAIFFAWARILRLADGPDEVHRRAVSKMEIRKHT</sequence>
<dbReference type="NCBIfam" id="TIGR02247">
    <property type="entry name" value="HAD-1A3-hyp"/>
    <property type="match status" value="1"/>
</dbReference>
<dbReference type="Gene3D" id="3.90.1200.10">
    <property type="match status" value="1"/>
</dbReference>
<dbReference type="Proteomes" id="UP000694865">
    <property type="component" value="Unplaced"/>
</dbReference>
<dbReference type="Pfam" id="PF00441">
    <property type="entry name" value="Acyl-CoA_dh_1"/>
    <property type="match status" value="1"/>
</dbReference>
<comment type="similarity">
    <text evidence="2">Belongs to the acyl-CoA dehydrogenase family.</text>
</comment>
<organism evidence="10 11">
    <name type="scientific">Saccoglossus kowalevskii</name>
    <name type="common">Acorn worm</name>
    <dbReference type="NCBI Taxonomy" id="10224"/>
    <lineage>
        <taxon>Eukaryota</taxon>
        <taxon>Metazoa</taxon>
        <taxon>Hemichordata</taxon>
        <taxon>Enteropneusta</taxon>
        <taxon>Harrimaniidae</taxon>
        <taxon>Saccoglossus</taxon>
    </lineage>
</organism>
<feature type="domain" description="Acyl-CoA oxidase/dehydrogenase middle" evidence="8">
    <location>
        <begin position="798"/>
        <end position="899"/>
    </location>
</feature>
<dbReference type="SUPFAM" id="SSF56645">
    <property type="entry name" value="Acyl-CoA dehydrogenase NM domain-like"/>
    <property type="match status" value="1"/>
</dbReference>
<dbReference type="InterPro" id="IPR036250">
    <property type="entry name" value="AcylCo_DH-like_C"/>
</dbReference>
<dbReference type="CDD" id="cd02603">
    <property type="entry name" value="HAD_sEH-N_like"/>
    <property type="match status" value="1"/>
</dbReference>
<dbReference type="NCBIfam" id="TIGR01509">
    <property type="entry name" value="HAD-SF-IA-v3"/>
    <property type="match status" value="1"/>
</dbReference>
<dbReference type="InterPro" id="IPR036412">
    <property type="entry name" value="HAD-like_sf"/>
</dbReference>
<dbReference type="SUPFAM" id="SSF56784">
    <property type="entry name" value="HAD-like"/>
    <property type="match status" value="1"/>
</dbReference>
<protein>
    <submittedName>
        <fullName evidence="11">Acyl-CoA dehydrogenase family member 10-like</fullName>
    </submittedName>
</protein>
<dbReference type="Gene3D" id="3.30.200.20">
    <property type="entry name" value="Phosphorylase Kinase, domain 1"/>
    <property type="match status" value="1"/>
</dbReference>
<dbReference type="InterPro" id="IPR023198">
    <property type="entry name" value="PGP-like_dom2"/>
</dbReference>
<dbReference type="InterPro" id="IPR046373">
    <property type="entry name" value="Acyl-CoA_Oxase/DH_mid-dom_sf"/>
</dbReference>
<evidence type="ECO:0000256" key="2">
    <source>
        <dbReference type="ARBA" id="ARBA00009347"/>
    </source>
</evidence>
<evidence type="ECO:0000259" key="9">
    <source>
        <dbReference type="Pfam" id="PF02771"/>
    </source>
</evidence>
<feature type="domain" description="Aminoglycoside phosphotransferase" evidence="7">
    <location>
        <begin position="297"/>
        <end position="509"/>
    </location>
</feature>
<dbReference type="RefSeq" id="XP_002739682.1">
    <property type="nucleotide sequence ID" value="XM_002739636.2"/>
</dbReference>
<evidence type="ECO:0000256" key="3">
    <source>
        <dbReference type="ARBA" id="ARBA00022630"/>
    </source>
</evidence>
<dbReference type="InterPro" id="IPR013786">
    <property type="entry name" value="AcylCoA_DH/ox_N"/>
</dbReference>
<comment type="cofactor">
    <cofactor evidence="1">
        <name>FAD</name>
        <dbReference type="ChEBI" id="CHEBI:57692"/>
    </cofactor>
</comment>
<feature type="domain" description="Acyl-CoA dehydrogenase/oxidase N-terminal" evidence="9">
    <location>
        <begin position="671"/>
        <end position="794"/>
    </location>
</feature>
<proteinExistence type="inferred from homology"/>
<evidence type="ECO:0000259" key="6">
    <source>
        <dbReference type="Pfam" id="PF00441"/>
    </source>
</evidence>